<evidence type="ECO:0000313" key="2">
    <source>
        <dbReference type="EMBL" id="CAD2167702.1"/>
    </source>
</evidence>
<feature type="transmembrane region" description="Helical" evidence="1">
    <location>
        <begin position="145"/>
        <end position="167"/>
    </location>
</feature>
<accession>A0A6V7UYH9</accession>
<dbReference type="EMBL" id="CAJEWN010000131">
    <property type="protein sequence ID" value="CAD2167702.1"/>
    <property type="molecule type" value="Genomic_DNA"/>
</dbReference>
<feature type="transmembrane region" description="Helical" evidence="1">
    <location>
        <begin position="120"/>
        <end position="139"/>
    </location>
</feature>
<evidence type="ECO:0000256" key="1">
    <source>
        <dbReference type="SAM" id="Phobius"/>
    </source>
</evidence>
<comment type="caution">
    <text evidence="2">The sequence shown here is derived from an EMBL/GenBank/DDBJ whole genome shotgun (WGS) entry which is preliminary data.</text>
</comment>
<sequence length="239" mass="27533">MEFTQLSYIFQYIEILPLTILIPCSLLNLFLLWKSSVLHNNSKIILISQSIVIFIYSSSRWFMLLALIFKQYNLLTLLNLHLQSILFACISFGNLIGHVLIMERTIATIFTGYGQTKVPVFGICSILILLCLVILSQLFGSVENVSFVGIFAIHLSLLFSILELIIFSRLTSFNKKIYKQFLNNKSKLAHNYKLNERYQQLENVYTGKQLAPSFFFHFINILCSNILIIITSYLVIPQN</sequence>
<evidence type="ECO:0000313" key="3">
    <source>
        <dbReference type="Proteomes" id="UP000580250"/>
    </source>
</evidence>
<feature type="transmembrane region" description="Helical" evidence="1">
    <location>
        <begin position="80"/>
        <end position="100"/>
    </location>
</feature>
<keyword evidence="1" id="KW-0472">Membrane</keyword>
<dbReference type="AlphaFoldDB" id="A0A6V7UYH9"/>
<protein>
    <submittedName>
        <fullName evidence="2">Uncharacterized protein</fullName>
    </submittedName>
</protein>
<feature type="transmembrane region" description="Helical" evidence="1">
    <location>
        <begin position="44"/>
        <end position="68"/>
    </location>
</feature>
<name>A0A6V7UYH9_MELEN</name>
<reference evidence="2 3" key="1">
    <citation type="submission" date="2020-08" db="EMBL/GenBank/DDBJ databases">
        <authorList>
            <person name="Koutsovoulos G."/>
            <person name="Danchin GJ E."/>
        </authorList>
    </citation>
    <scope>NUCLEOTIDE SEQUENCE [LARGE SCALE GENOMIC DNA]</scope>
</reference>
<feature type="transmembrane region" description="Helical" evidence="1">
    <location>
        <begin position="12"/>
        <end position="32"/>
    </location>
</feature>
<proteinExistence type="predicted"/>
<dbReference type="OrthoDB" id="5802971at2759"/>
<gene>
    <name evidence="2" type="ORF">MENT_LOCUS19005</name>
</gene>
<feature type="transmembrane region" description="Helical" evidence="1">
    <location>
        <begin position="214"/>
        <end position="236"/>
    </location>
</feature>
<organism evidence="2 3">
    <name type="scientific">Meloidogyne enterolobii</name>
    <name type="common">Root-knot nematode worm</name>
    <name type="synonym">Meloidogyne mayaguensis</name>
    <dbReference type="NCBI Taxonomy" id="390850"/>
    <lineage>
        <taxon>Eukaryota</taxon>
        <taxon>Metazoa</taxon>
        <taxon>Ecdysozoa</taxon>
        <taxon>Nematoda</taxon>
        <taxon>Chromadorea</taxon>
        <taxon>Rhabditida</taxon>
        <taxon>Tylenchina</taxon>
        <taxon>Tylenchomorpha</taxon>
        <taxon>Tylenchoidea</taxon>
        <taxon>Meloidogynidae</taxon>
        <taxon>Meloidogyninae</taxon>
        <taxon>Meloidogyne</taxon>
    </lineage>
</organism>
<keyword evidence="1" id="KW-1133">Transmembrane helix</keyword>
<keyword evidence="1" id="KW-0812">Transmembrane</keyword>
<dbReference type="Proteomes" id="UP000580250">
    <property type="component" value="Unassembled WGS sequence"/>
</dbReference>